<sequence length="433" mass="45964">MVAETFDRSLWSAITPPGPDLPSLRGEVTADIVLVGAGYLGMTTALTLAAEGLTVALVEAREPGWGASGRNTGFVVPTLKKALSPANVRAAFGPRRGEAFSRMIGGSGTRLFELAREQGIEGAEQTGWLQPAHSGAAMAANAAQVAEWQALGFDVRQLGREDVAARTGMDGYHGAMLIPTGGQLNPLAYARGLARACQQAGVRLFAASPVTGIARDGLGWRVSTPGGSVSAPRAVLTTNALVGRLCPAVDRAVIPTRSFQIATQRFGAETQARVLPARSPVADTRRHLFAARWSPDGRIVGGGLVHPGPGRLARTRRRFEQRFARFLPQLGPVRADYAWTGTVAVTLDALPRLHRLGDGLWAPIACNGRGVALTGAFGHELGRFLAGRVTAEEFVVPVTTPEPVPLRALATLAPYAWLPWSEFRDRIEAERPS</sequence>
<dbReference type="PANTHER" id="PTHR13847:SF281">
    <property type="entry name" value="FAD DEPENDENT OXIDOREDUCTASE DOMAIN-CONTAINING PROTEIN"/>
    <property type="match status" value="1"/>
</dbReference>
<comment type="caution">
    <text evidence="3">The sequence shown here is derived from an EMBL/GenBank/DDBJ whole genome shotgun (WGS) entry which is preliminary data.</text>
</comment>
<evidence type="ECO:0000313" key="3">
    <source>
        <dbReference type="EMBL" id="EPX81860.1"/>
    </source>
</evidence>
<keyword evidence="4" id="KW-1185">Reference proteome</keyword>
<dbReference type="eggNOG" id="COG0665">
    <property type="taxonomic scope" value="Bacteria"/>
</dbReference>
<dbReference type="EMBL" id="APVH01000028">
    <property type="protein sequence ID" value="EPX81860.1"/>
    <property type="molecule type" value="Genomic_DNA"/>
</dbReference>
<dbReference type="GO" id="GO:0016491">
    <property type="term" value="F:oxidoreductase activity"/>
    <property type="evidence" value="ECO:0007669"/>
    <property type="project" value="UniProtKB-KW"/>
</dbReference>
<reference evidence="4" key="1">
    <citation type="journal article" date="2014" name="Stand. Genomic Sci.">
        <title>Genome sequence of the exopolysaccharide-producing Salipiger mucosus type strain (DSM 16094(T)), a moderately halophilic member of the Roseobacter clade.</title>
        <authorList>
            <person name="Riedel T."/>
            <person name="Spring S."/>
            <person name="Fiebig A."/>
            <person name="Petersen J."/>
            <person name="Kyrpides N.C."/>
            <person name="Goker M."/>
            <person name="Klenk H.P."/>
        </authorList>
    </citation>
    <scope>NUCLEOTIDE SEQUENCE [LARGE SCALE GENOMIC DNA]</scope>
    <source>
        <strain evidence="4">DSM 16094</strain>
    </source>
</reference>
<name>S9RUY6_9RHOB</name>
<feature type="domain" description="FAD dependent oxidoreductase" evidence="2">
    <location>
        <begin position="31"/>
        <end position="381"/>
    </location>
</feature>
<evidence type="ECO:0000256" key="1">
    <source>
        <dbReference type="ARBA" id="ARBA00023002"/>
    </source>
</evidence>
<dbReference type="HOGENOM" id="CLU_007884_3_3_5"/>
<dbReference type="Gene3D" id="3.50.50.60">
    <property type="entry name" value="FAD/NAD(P)-binding domain"/>
    <property type="match status" value="1"/>
</dbReference>
<dbReference type="GO" id="GO:0005737">
    <property type="term" value="C:cytoplasm"/>
    <property type="evidence" value="ECO:0007669"/>
    <property type="project" value="TreeGrafter"/>
</dbReference>
<gene>
    <name evidence="3" type="ORF">Salmuc_00174</name>
</gene>
<evidence type="ECO:0000313" key="4">
    <source>
        <dbReference type="Proteomes" id="UP000015347"/>
    </source>
</evidence>
<dbReference type="Proteomes" id="UP000015347">
    <property type="component" value="Unassembled WGS sequence"/>
</dbReference>
<proteinExistence type="predicted"/>
<dbReference type="RefSeq" id="WP_020040257.1">
    <property type="nucleotide sequence ID" value="NZ_KE557276.1"/>
</dbReference>
<dbReference type="OrthoDB" id="9806601at2"/>
<dbReference type="STRING" id="1123237.Salmuc_00174"/>
<dbReference type="InterPro" id="IPR036188">
    <property type="entry name" value="FAD/NAD-bd_sf"/>
</dbReference>
<dbReference type="InterPro" id="IPR006076">
    <property type="entry name" value="FAD-dep_OxRdtase"/>
</dbReference>
<dbReference type="PANTHER" id="PTHR13847">
    <property type="entry name" value="SARCOSINE DEHYDROGENASE-RELATED"/>
    <property type="match status" value="1"/>
</dbReference>
<dbReference type="Gene3D" id="3.30.9.10">
    <property type="entry name" value="D-Amino Acid Oxidase, subunit A, domain 2"/>
    <property type="match status" value="1"/>
</dbReference>
<evidence type="ECO:0000259" key="2">
    <source>
        <dbReference type="Pfam" id="PF01266"/>
    </source>
</evidence>
<keyword evidence="1" id="KW-0560">Oxidoreductase</keyword>
<dbReference type="Pfam" id="PF01266">
    <property type="entry name" value="DAO"/>
    <property type="match status" value="1"/>
</dbReference>
<organism evidence="3 4">
    <name type="scientific">Salipiger mucosus DSM 16094</name>
    <dbReference type="NCBI Taxonomy" id="1123237"/>
    <lineage>
        <taxon>Bacteria</taxon>
        <taxon>Pseudomonadati</taxon>
        <taxon>Pseudomonadota</taxon>
        <taxon>Alphaproteobacteria</taxon>
        <taxon>Rhodobacterales</taxon>
        <taxon>Roseobacteraceae</taxon>
        <taxon>Salipiger</taxon>
    </lineage>
</organism>
<accession>S9RUY6</accession>
<protein>
    <submittedName>
        <fullName evidence="3">Putative FAD dependent oxidoreductase</fullName>
    </submittedName>
</protein>
<dbReference type="SUPFAM" id="SSF51905">
    <property type="entry name" value="FAD/NAD(P)-binding domain"/>
    <property type="match status" value="1"/>
</dbReference>
<dbReference type="AlphaFoldDB" id="S9RUY6"/>